<dbReference type="InterPro" id="IPR005829">
    <property type="entry name" value="Sugar_transporter_CS"/>
</dbReference>
<dbReference type="PANTHER" id="PTHR23502:SF132">
    <property type="entry name" value="POLYAMINE TRANSPORTER 2-RELATED"/>
    <property type="match status" value="1"/>
</dbReference>
<protein>
    <recommendedName>
        <fullName evidence="9">Bcr/CflA family efflux transporter</fullName>
    </recommendedName>
</protein>
<dbReference type="Pfam" id="PF07690">
    <property type="entry name" value="MFS_1"/>
    <property type="match status" value="1"/>
</dbReference>
<reference evidence="11 12" key="1">
    <citation type="submission" date="2018-08" db="EMBL/GenBank/DDBJ databases">
        <title>Paenibacillus sp. M4BSY-1, whole genome shotgun sequence.</title>
        <authorList>
            <person name="Tuo L."/>
        </authorList>
    </citation>
    <scope>NUCLEOTIDE SEQUENCE [LARGE SCALE GENOMIC DNA]</scope>
    <source>
        <strain evidence="11 12">M4BSY-1</strain>
    </source>
</reference>
<dbReference type="Proteomes" id="UP000261905">
    <property type="component" value="Unassembled WGS sequence"/>
</dbReference>
<feature type="transmembrane region" description="Helical" evidence="9">
    <location>
        <begin position="321"/>
        <end position="345"/>
    </location>
</feature>
<feature type="transmembrane region" description="Helical" evidence="9">
    <location>
        <begin position="91"/>
        <end position="112"/>
    </location>
</feature>
<evidence type="ECO:0000256" key="9">
    <source>
        <dbReference type="RuleBase" id="RU365088"/>
    </source>
</evidence>
<dbReference type="InterPro" id="IPR036259">
    <property type="entry name" value="MFS_trans_sf"/>
</dbReference>
<evidence type="ECO:0000259" key="10">
    <source>
        <dbReference type="PROSITE" id="PS50850"/>
    </source>
</evidence>
<dbReference type="PROSITE" id="PS50850">
    <property type="entry name" value="MFS"/>
    <property type="match status" value="1"/>
</dbReference>
<comment type="similarity">
    <text evidence="3">Belongs to the major facilitator superfamily. TCR/Tet family.</text>
</comment>
<dbReference type="PROSITE" id="PS00216">
    <property type="entry name" value="SUGAR_TRANSPORT_1"/>
    <property type="match status" value="1"/>
</dbReference>
<dbReference type="SUPFAM" id="SSF103473">
    <property type="entry name" value="MFS general substrate transporter"/>
    <property type="match status" value="1"/>
</dbReference>
<feature type="transmembrane region" description="Helical" evidence="9">
    <location>
        <begin position="266"/>
        <end position="287"/>
    </location>
</feature>
<comment type="similarity">
    <text evidence="2 9">Belongs to the major facilitator superfamily. Bcr/CmlA family.</text>
</comment>
<feature type="transmembrane region" description="Helical" evidence="9">
    <location>
        <begin position="357"/>
        <end position="376"/>
    </location>
</feature>
<evidence type="ECO:0000256" key="6">
    <source>
        <dbReference type="ARBA" id="ARBA00022692"/>
    </source>
</evidence>
<evidence type="ECO:0000256" key="4">
    <source>
        <dbReference type="ARBA" id="ARBA00022448"/>
    </source>
</evidence>
<evidence type="ECO:0000256" key="3">
    <source>
        <dbReference type="ARBA" id="ARBA00007520"/>
    </source>
</evidence>
<dbReference type="GO" id="GO:0005886">
    <property type="term" value="C:plasma membrane"/>
    <property type="evidence" value="ECO:0007669"/>
    <property type="project" value="UniProtKB-SubCell"/>
</dbReference>
<dbReference type="CDD" id="cd17320">
    <property type="entry name" value="MFS_MdfA_MDR_like"/>
    <property type="match status" value="1"/>
</dbReference>
<dbReference type="EMBL" id="QUBQ01000002">
    <property type="protein sequence ID" value="REK74934.1"/>
    <property type="molecule type" value="Genomic_DNA"/>
</dbReference>
<dbReference type="NCBIfam" id="TIGR00710">
    <property type="entry name" value="efflux_Bcr_CflA"/>
    <property type="match status" value="1"/>
</dbReference>
<comment type="subcellular location">
    <subcellularLocation>
        <location evidence="1 9">Cell membrane</location>
        <topology evidence="1 9">Multi-pass membrane protein</topology>
    </subcellularLocation>
</comment>
<dbReference type="GO" id="GO:1990961">
    <property type="term" value="P:xenobiotic detoxification by transmembrane export across the plasma membrane"/>
    <property type="evidence" value="ECO:0007669"/>
    <property type="project" value="InterPro"/>
</dbReference>
<dbReference type="InterPro" id="IPR020846">
    <property type="entry name" value="MFS_dom"/>
</dbReference>
<feature type="transmembrane region" description="Helical" evidence="9">
    <location>
        <begin position="178"/>
        <end position="198"/>
    </location>
</feature>
<dbReference type="PRINTS" id="PR01035">
    <property type="entry name" value="TCRTETA"/>
</dbReference>
<dbReference type="Gene3D" id="1.20.1720.10">
    <property type="entry name" value="Multidrug resistance protein D"/>
    <property type="match status" value="1"/>
</dbReference>
<dbReference type="PANTHER" id="PTHR23502">
    <property type="entry name" value="MAJOR FACILITATOR SUPERFAMILY"/>
    <property type="match status" value="1"/>
</dbReference>
<evidence type="ECO:0000256" key="8">
    <source>
        <dbReference type="ARBA" id="ARBA00023136"/>
    </source>
</evidence>
<evidence type="ECO:0000256" key="2">
    <source>
        <dbReference type="ARBA" id="ARBA00006236"/>
    </source>
</evidence>
<dbReference type="OrthoDB" id="9800416at2"/>
<dbReference type="RefSeq" id="WP_116046668.1">
    <property type="nucleotide sequence ID" value="NZ_QUBQ01000002.1"/>
</dbReference>
<keyword evidence="7 9" id="KW-1133">Transmembrane helix</keyword>
<evidence type="ECO:0000313" key="12">
    <source>
        <dbReference type="Proteomes" id="UP000261905"/>
    </source>
</evidence>
<gene>
    <name evidence="11" type="ORF">DX130_14895</name>
</gene>
<dbReference type="FunFam" id="1.20.1720.10:FF:000005">
    <property type="entry name" value="Bcr/CflA family efflux transporter"/>
    <property type="match status" value="1"/>
</dbReference>
<evidence type="ECO:0000256" key="1">
    <source>
        <dbReference type="ARBA" id="ARBA00004651"/>
    </source>
</evidence>
<proteinExistence type="inferred from homology"/>
<keyword evidence="8 9" id="KW-0472">Membrane</keyword>
<feature type="transmembrane region" description="Helical" evidence="9">
    <location>
        <begin position="294"/>
        <end position="315"/>
    </location>
</feature>
<feature type="domain" description="Major facilitator superfamily (MFS) profile" evidence="10">
    <location>
        <begin position="24"/>
        <end position="407"/>
    </location>
</feature>
<keyword evidence="12" id="KW-1185">Reference proteome</keyword>
<feature type="transmembrane region" description="Helical" evidence="9">
    <location>
        <begin position="382"/>
        <end position="403"/>
    </location>
</feature>
<sequence length="407" mass="42376">MNTAKSALNQATTTPVGRSKRLWIALILGALSSIGPLSIDMYLPALPALAGDLGASASIAQLSLTACLLGIALGQLIVGPISDVIGRRKPLLIGIAVYAVVSLLCVISPNIWSFIALRFMQGLAGAAGIVIARASVRDLYSGVELTKFFALLMLINGAAPILAPMIGAEILNFTSWRGVFAVLSVSGLLMLAAIYFGMKETLPMERRQSGGLGNTLRIFRKLTGDRVFMGYATTQGFMMAAMFAYISGSSFVLQEIYNVTPRTYSLIFGLNGIGIIIASQIAGRLAGKVEARKLLISGLAMAGCGSVLLLVTAFMKLDLTMMVAGFFLVVSSLGITSATTTSLALQDQGQTAGSASALLGMLSFIFGGLAAPLVGLGGEGTAVPLAIVMSSLVLAAFICYALLTKRK</sequence>
<keyword evidence="4 9" id="KW-0813">Transport</keyword>
<feature type="transmembrane region" description="Helical" evidence="9">
    <location>
        <begin position="227"/>
        <end position="246"/>
    </location>
</feature>
<organism evidence="11 12">
    <name type="scientific">Paenibacillus paeoniae</name>
    <dbReference type="NCBI Taxonomy" id="2292705"/>
    <lineage>
        <taxon>Bacteria</taxon>
        <taxon>Bacillati</taxon>
        <taxon>Bacillota</taxon>
        <taxon>Bacilli</taxon>
        <taxon>Bacillales</taxon>
        <taxon>Paenibacillaceae</taxon>
        <taxon>Paenibacillus</taxon>
    </lineage>
</organism>
<evidence type="ECO:0000256" key="5">
    <source>
        <dbReference type="ARBA" id="ARBA00022475"/>
    </source>
</evidence>
<dbReference type="InterPro" id="IPR004812">
    <property type="entry name" value="Efflux_drug-R_Bcr/CmlA"/>
</dbReference>
<comment type="caution">
    <text evidence="11">The sequence shown here is derived from an EMBL/GenBank/DDBJ whole genome shotgun (WGS) entry which is preliminary data.</text>
</comment>
<keyword evidence="5 9" id="KW-1003">Cell membrane</keyword>
<dbReference type="InterPro" id="IPR001958">
    <property type="entry name" value="Tet-R_TetA/multi-R_MdtG-like"/>
</dbReference>
<dbReference type="GO" id="GO:0042910">
    <property type="term" value="F:xenobiotic transmembrane transporter activity"/>
    <property type="evidence" value="ECO:0007669"/>
    <property type="project" value="InterPro"/>
</dbReference>
<name>A0A371PGG6_9BACL</name>
<dbReference type="InterPro" id="IPR011701">
    <property type="entry name" value="MFS"/>
</dbReference>
<feature type="transmembrane region" description="Helical" evidence="9">
    <location>
        <begin position="148"/>
        <end position="166"/>
    </location>
</feature>
<evidence type="ECO:0000256" key="7">
    <source>
        <dbReference type="ARBA" id="ARBA00022989"/>
    </source>
</evidence>
<accession>A0A371PGG6</accession>
<dbReference type="AlphaFoldDB" id="A0A371PGG6"/>
<keyword evidence="6 9" id="KW-0812">Transmembrane</keyword>
<feature type="transmembrane region" description="Helical" evidence="9">
    <location>
        <begin position="21"/>
        <end position="39"/>
    </location>
</feature>
<feature type="transmembrane region" description="Helical" evidence="9">
    <location>
        <begin position="118"/>
        <end position="136"/>
    </location>
</feature>
<evidence type="ECO:0000313" key="11">
    <source>
        <dbReference type="EMBL" id="REK74934.1"/>
    </source>
</evidence>
<feature type="transmembrane region" description="Helical" evidence="9">
    <location>
        <begin position="59"/>
        <end position="79"/>
    </location>
</feature>